<name>A0A0E0GYK8_ORYNI</name>
<dbReference type="EnsemblPlants" id="ONIVA04G04710.1">
    <property type="protein sequence ID" value="ONIVA04G04710.1"/>
    <property type="gene ID" value="ONIVA04G04710"/>
</dbReference>
<dbReference type="HOGENOM" id="CLU_1680737_0_0_1"/>
<accession>A0A0E0GYK8</accession>
<dbReference type="Gramene" id="ONIVA04G04710.1">
    <property type="protein sequence ID" value="ONIVA04G04710.1"/>
    <property type="gene ID" value="ONIVA04G04710"/>
</dbReference>
<reference evidence="2" key="2">
    <citation type="submission" date="2018-04" db="EMBL/GenBank/DDBJ databases">
        <title>OnivRS2 (Oryza nivara Reference Sequence Version 2).</title>
        <authorList>
            <person name="Zhang J."/>
            <person name="Kudrna D."/>
            <person name="Lee S."/>
            <person name="Talag J."/>
            <person name="Rajasekar S."/>
            <person name="Welchert J."/>
            <person name="Hsing Y.-I."/>
            <person name="Wing R.A."/>
        </authorList>
    </citation>
    <scope>NUCLEOTIDE SEQUENCE [LARGE SCALE GENOMIC DNA]</scope>
    <source>
        <strain evidence="2">SL10</strain>
    </source>
</reference>
<organism evidence="2">
    <name type="scientific">Oryza nivara</name>
    <name type="common">Indian wild rice</name>
    <name type="synonym">Oryza sativa f. spontanea</name>
    <dbReference type="NCBI Taxonomy" id="4536"/>
    <lineage>
        <taxon>Eukaryota</taxon>
        <taxon>Viridiplantae</taxon>
        <taxon>Streptophyta</taxon>
        <taxon>Embryophyta</taxon>
        <taxon>Tracheophyta</taxon>
        <taxon>Spermatophyta</taxon>
        <taxon>Magnoliopsida</taxon>
        <taxon>Liliopsida</taxon>
        <taxon>Poales</taxon>
        <taxon>Poaceae</taxon>
        <taxon>BOP clade</taxon>
        <taxon>Oryzoideae</taxon>
        <taxon>Oryzeae</taxon>
        <taxon>Oryzinae</taxon>
        <taxon>Oryza</taxon>
    </lineage>
</organism>
<dbReference type="AlphaFoldDB" id="A0A0E0GYK8"/>
<sequence>MAAAAVVLTVEKAAPTLVASGNDGHAECGPRGGASRSNGGGEVSETVVRKWLDVAQENPAVVASLSCRLDYSGEGRDIFSSSQLRAAPGYGRWRRSSPCSGGTVGLGSVGLPLLTWAQEQAGAPTSRQEREAMVGRVRCVVVEKGICVLTVSSRKAD</sequence>
<proteinExistence type="predicted"/>
<feature type="region of interest" description="Disordered" evidence="1">
    <location>
        <begin position="19"/>
        <end position="42"/>
    </location>
</feature>
<evidence type="ECO:0000313" key="3">
    <source>
        <dbReference type="Proteomes" id="UP000006591"/>
    </source>
</evidence>
<protein>
    <submittedName>
        <fullName evidence="2">Uncharacterized protein</fullName>
    </submittedName>
</protein>
<reference evidence="2" key="1">
    <citation type="submission" date="2015-04" db="UniProtKB">
        <authorList>
            <consortium name="EnsemblPlants"/>
        </authorList>
    </citation>
    <scope>IDENTIFICATION</scope>
    <source>
        <strain evidence="2">SL10</strain>
    </source>
</reference>
<evidence type="ECO:0000256" key="1">
    <source>
        <dbReference type="SAM" id="MobiDB-lite"/>
    </source>
</evidence>
<evidence type="ECO:0000313" key="2">
    <source>
        <dbReference type="EnsemblPlants" id="ONIVA04G04710.1"/>
    </source>
</evidence>
<dbReference type="Proteomes" id="UP000006591">
    <property type="component" value="Chromosome 4"/>
</dbReference>
<keyword evidence="3" id="KW-1185">Reference proteome</keyword>